<evidence type="ECO:0000259" key="14">
    <source>
        <dbReference type="Pfam" id="PF01292"/>
    </source>
</evidence>
<proteinExistence type="inferred from homology"/>
<keyword evidence="4" id="KW-1003">Cell membrane</keyword>
<sequence>MMSKDMIMTTRYPNAMIYSHWLTVVLVLIAYLSSGHPTRDGLIGELHVFSGLLVASMLIVRLPLRFFYRRHIPQQPALADWQEKAAKSVQTALYLCMALIPLSGWLALANKTQQFSAFGVAIPLNNNGSLLHFVGELHPFLGNLFLILAGLHAAAALLHHFYFKDGVLKSMSPHRK</sequence>
<feature type="transmembrane region" description="Helical" evidence="13">
    <location>
        <begin position="12"/>
        <end position="34"/>
    </location>
</feature>
<evidence type="ECO:0000256" key="10">
    <source>
        <dbReference type="ARBA" id="ARBA00023004"/>
    </source>
</evidence>
<evidence type="ECO:0000313" key="15">
    <source>
        <dbReference type="EMBL" id="TNG93366.1"/>
    </source>
</evidence>
<reference evidence="15 16" key="1">
    <citation type="submission" date="2019-05" db="EMBL/GenBank/DDBJ databases">
        <title>Pasteurellaceae isolates from reptiles.</title>
        <authorList>
            <person name="Bojesen A.M."/>
            <person name="Lund E."/>
        </authorList>
    </citation>
    <scope>NUCLEOTIDE SEQUENCE [LARGE SCALE GENOMIC DNA]</scope>
    <source>
        <strain evidence="15 16">ELNT2x</strain>
    </source>
</reference>
<evidence type="ECO:0000256" key="13">
    <source>
        <dbReference type="SAM" id="Phobius"/>
    </source>
</evidence>
<protein>
    <submittedName>
        <fullName evidence="15">Cytochrome b</fullName>
    </submittedName>
</protein>
<comment type="cofactor">
    <cofactor evidence="1">
        <name>heme b</name>
        <dbReference type="ChEBI" id="CHEBI:60344"/>
    </cofactor>
</comment>
<evidence type="ECO:0000256" key="6">
    <source>
        <dbReference type="ARBA" id="ARBA00022692"/>
    </source>
</evidence>
<evidence type="ECO:0000256" key="9">
    <source>
        <dbReference type="ARBA" id="ARBA00022989"/>
    </source>
</evidence>
<evidence type="ECO:0000313" key="16">
    <source>
        <dbReference type="Proteomes" id="UP000305526"/>
    </source>
</evidence>
<evidence type="ECO:0000256" key="4">
    <source>
        <dbReference type="ARBA" id="ARBA00022475"/>
    </source>
</evidence>
<keyword evidence="16" id="KW-1185">Reference proteome</keyword>
<gene>
    <name evidence="15" type="ORF">FHQ21_01945</name>
</gene>
<dbReference type="InterPro" id="IPR016174">
    <property type="entry name" value="Di-haem_cyt_TM"/>
</dbReference>
<dbReference type="InterPro" id="IPR011577">
    <property type="entry name" value="Cyt_b561_bac/Ni-Hgenase"/>
</dbReference>
<dbReference type="EMBL" id="VDGV01000009">
    <property type="protein sequence ID" value="TNG93366.1"/>
    <property type="molecule type" value="Genomic_DNA"/>
</dbReference>
<evidence type="ECO:0000256" key="7">
    <source>
        <dbReference type="ARBA" id="ARBA00022723"/>
    </source>
</evidence>
<keyword evidence="9 13" id="KW-1133">Transmembrane helix</keyword>
<dbReference type="Pfam" id="PF01292">
    <property type="entry name" value="Ni_hydr_CYTB"/>
    <property type="match status" value="1"/>
</dbReference>
<keyword evidence="11 13" id="KW-0472">Membrane</keyword>
<keyword evidence="5" id="KW-0349">Heme</keyword>
<name>A0ABY2XZU0_9PAST</name>
<dbReference type="Proteomes" id="UP000305526">
    <property type="component" value="Unassembled WGS sequence"/>
</dbReference>
<dbReference type="SUPFAM" id="SSF81342">
    <property type="entry name" value="Transmembrane di-heme cytochromes"/>
    <property type="match status" value="1"/>
</dbReference>
<keyword evidence="6 13" id="KW-0812">Transmembrane</keyword>
<evidence type="ECO:0000256" key="8">
    <source>
        <dbReference type="ARBA" id="ARBA00022982"/>
    </source>
</evidence>
<dbReference type="InterPro" id="IPR052168">
    <property type="entry name" value="Cytochrome_b561_oxidase"/>
</dbReference>
<evidence type="ECO:0000256" key="3">
    <source>
        <dbReference type="ARBA" id="ARBA00022448"/>
    </source>
</evidence>
<keyword evidence="10" id="KW-0408">Iron</keyword>
<feature type="transmembrane region" description="Helical" evidence="13">
    <location>
        <begin position="140"/>
        <end position="163"/>
    </location>
</feature>
<evidence type="ECO:0000256" key="12">
    <source>
        <dbReference type="ARBA" id="ARBA00037975"/>
    </source>
</evidence>
<dbReference type="PANTHER" id="PTHR30529">
    <property type="entry name" value="CYTOCHROME B561"/>
    <property type="match status" value="1"/>
</dbReference>
<evidence type="ECO:0000256" key="5">
    <source>
        <dbReference type="ARBA" id="ARBA00022617"/>
    </source>
</evidence>
<comment type="caution">
    <text evidence="15">The sequence shown here is derived from an EMBL/GenBank/DDBJ whole genome shotgun (WGS) entry which is preliminary data.</text>
</comment>
<keyword evidence="8" id="KW-0249">Electron transport</keyword>
<evidence type="ECO:0000256" key="1">
    <source>
        <dbReference type="ARBA" id="ARBA00001970"/>
    </source>
</evidence>
<organism evidence="15 16">
    <name type="scientific">Testudinibacter aquarius</name>
    <dbReference type="NCBI Taxonomy" id="1524974"/>
    <lineage>
        <taxon>Bacteria</taxon>
        <taxon>Pseudomonadati</taxon>
        <taxon>Pseudomonadota</taxon>
        <taxon>Gammaproteobacteria</taxon>
        <taxon>Pasteurellales</taxon>
        <taxon>Pasteurellaceae</taxon>
        <taxon>Testudinibacter</taxon>
    </lineage>
</organism>
<evidence type="ECO:0000256" key="11">
    <source>
        <dbReference type="ARBA" id="ARBA00023136"/>
    </source>
</evidence>
<feature type="domain" description="Cytochrome b561 bacterial/Ni-hydrogenase" evidence="14">
    <location>
        <begin position="11"/>
        <end position="172"/>
    </location>
</feature>
<feature type="transmembrane region" description="Helical" evidence="13">
    <location>
        <begin position="89"/>
        <end position="108"/>
    </location>
</feature>
<keyword evidence="7" id="KW-0479">Metal-binding</keyword>
<comment type="subcellular location">
    <subcellularLocation>
        <location evidence="2">Cell membrane</location>
        <topology evidence="2">Multi-pass membrane protein</topology>
    </subcellularLocation>
</comment>
<evidence type="ECO:0000256" key="2">
    <source>
        <dbReference type="ARBA" id="ARBA00004651"/>
    </source>
</evidence>
<dbReference type="PANTHER" id="PTHR30529:SF3">
    <property type="entry name" value="CYTOCHROME B561 HOMOLOG 1"/>
    <property type="match status" value="1"/>
</dbReference>
<keyword evidence="3" id="KW-0813">Transport</keyword>
<feature type="transmembrane region" description="Helical" evidence="13">
    <location>
        <begin position="46"/>
        <end position="68"/>
    </location>
</feature>
<accession>A0ABY2XZU0</accession>
<comment type="similarity">
    <text evidence="12">Belongs to the cytochrome b561 family.</text>
</comment>